<protein>
    <recommendedName>
        <fullName evidence="9">Protein translocase subunit SecE</fullName>
    </recommendedName>
</protein>
<accession>A0ABY4XBU9</accession>
<comment type="similarity">
    <text evidence="9">Belongs to the SecE/SEC61-gamma family.</text>
</comment>
<dbReference type="RefSeq" id="WP_252168245.1">
    <property type="nucleotide sequence ID" value="NZ_CP084930.1"/>
</dbReference>
<evidence type="ECO:0000256" key="2">
    <source>
        <dbReference type="ARBA" id="ARBA00022448"/>
    </source>
</evidence>
<dbReference type="PANTHER" id="PTHR33910:SF1">
    <property type="entry name" value="PROTEIN TRANSLOCASE SUBUNIT SECE"/>
    <property type="match status" value="1"/>
</dbReference>
<dbReference type="Pfam" id="PF00584">
    <property type="entry name" value="SecE"/>
    <property type="match status" value="1"/>
</dbReference>
<dbReference type="Proteomes" id="UP001056937">
    <property type="component" value="Chromosome 1"/>
</dbReference>
<keyword evidence="3 9" id="KW-1003">Cell membrane</keyword>
<organism evidence="10 11">
    <name type="scientific">Sphingomonas morindae</name>
    <dbReference type="NCBI Taxonomy" id="1541170"/>
    <lineage>
        <taxon>Bacteria</taxon>
        <taxon>Pseudomonadati</taxon>
        <taxon>Pseudomonadota</taxon>
        <taxon>Alphaproteobacteria</taxon>
        <taxon>Sphingomonadales</taxon>
        <taxon>Sphingomonadaceae</taxon>
        <taxon>Sphingomonas</taxon>
    </lineage>
</organism>
<evidence type="ECO:0000256" key="9">
    <source>
        <dbReference type="HAMAP-Rule" id="MF_00422"/>
    </source>
</evidence>
<keyword evidence="4 9" id="KW-0812">Transmembrane</keyword>
<keyword evidence="6 9" id="KW-1133">Transmembrane helix</keyword>
<comment type="function">
    <text evidence="9">Essential subunit of the Sec protein translocation channel SecYEG. Clamps together the 2 halves of SecY. May contact the channel plug during translocation.</text>
</comment>
<keyword evidence="7 9" id="KW-0811">Translocation</keyword>
<feature type="transmembrane region" description="Helical" evidence="9">
    <location>
        <begin position="41"/>
        <end position="61"/>
    </location>
</feature>
<comment type="subunit">
    <text evidence="9">Component of the Sec protein translocase complex. Heterotrimer consisting of SecY, SecE and SecG subunits. The heterotrimers can form oligomers, although 1 heterotrimer is thought to be able to translocate proteins. Interacts with the ribosome. Interacts with SecDF, and other proteins may be involved. Interacts with SecA.</text>
</comment>
<dbReference type="InterPro" id="IPR005807">
    <property type="entry name" value="SecE_bac"/>
</dbReference>
<comment type="subcellular location">
    <subcellularLocation>
        <location evidence="9">Cell membrane</location>
        <topology evidence="9">Single-pass membrane protein</topology>
    </subcellularLocation>
    <subcellularLocation>
        <location evidence="1">Membrane</location>
    </subcellularLocation>
</comment>
<evidence type="ECO:0000313" key="11">
    <source>
        <dbReference type="Proteomes" id="UP001056937"/>
    </source>
</evidence>
<proteinExistence type="inferred from homology"/>
<dbReference type="PANTHER" id="PTHR33910">
    <property type="entry name" value="PROTEIN TRANSLOCASE SUBUNIT SECE"/>
    <property type="match status" value="1"/>
</dbReference>
<dbReference type="InterPro" id="IPR001901">
    <property type="entry name" value="Translocase_SecE/Sec61-g"/>
</dbReference>
<dbReference type="HAMAP" id="MF_00422">
    <property type="entry name" value="SecE"/>
    <property type="match status" value="1"/>
</dbReference>
<keyword evidence="5 9" id="KW-0653">Protein transport</keyword>
<evidence type="ECO:0000256" key="8">
    <source>
        <dbReference type="ARBA" id="ARBA00023136"/>
    </source>
</evidence>
<keyword evidence="11" id="KW-1185">Reference proteome</keyword>
<keyword evidence="8 9" id="KW-0472">Membrane</keyword>
<evidence type="ECO:0000256" key="7">
    <source>
        <dbReference type="ARBA" id="ARBA00023010"/>
    </source>
</evidence>
<gene>
    <name evidence="9 10" type="primary">secE</name>
    <name evidence="10" type="ORF">LHA26_08330</name>
</gene>
<dbReference type="EMBL" id="CP084930">
    <property type="protein sequence ID" value="USI74442.1"/>
    <property type="molecule type" value="Genomic_DNA"/>
</dbReference>
<reference evidence="10" key="1">
    <citation type="journal article" date="2022" name="Toxins">
        <title>Genomic Analysis of Sphingopyxis sp. USTB-05 for Biodegrading Cyanobacterial Hepatotoxins.</title>
        <authorList>
            <person name="Liu C."/>
            <person name="Xu Q."/>
            <person name="Zhao Z."/>
            <person name="Zhang H."/>
            <person name="Liu X."/>
            <person name="Yin C."/>
            <person name="Liu Y."/>
            <person name="Yan H."/>
        </authorList>
    </citation>
    <scope>NUCLEOTIDE SEQUENCE</scope>
    <source>
        <strain evidence="10">NBD5</strain>
    </source>
</reference>
<evidence type="ECO:0000256" key="4">
    <source>
        <dbReference type="ARBA" id="ARBA00022692"/>
    </source>
</evidence>
<dbReference type="Gene3D" id="1.20.5.1030">
    <property type="entry name" value="Preprotein translocase secy subunit"/>
    <property type="match status" value="1"/>
</dbReference>
<dbReference type="PROSITE" id="PS01067">
    <property type="entry name" value="SECE_SEC61G"/>
    <property type="match status" value="1"/>
</dbReference>
<evidence type="ECO:0000256" key="6">
    <source>
        <dbReference type="ARBA" id="ARBA00022989"/>
    </source>
</evidence>
<sequence>MAARSTEEQGLGGAVRAIPEFVNQVKAETARVAWPTRRETLTTAVMVVVMTTILALFFFGVDQVFNLIVKYLLSLIG</sequence>
<evidence type="ECO:0000256" key="5">
    <source>
        <dbReference type="ARBA" id="ARBA00022927"/>
    </source>
</evidence>
<evidence type="ECO:0000313" key="10">
    <source>
        <dbReference type="EMBL" id="USI74442.1"/>
    </source>
</evidence>
<evidence type="ECO:0000256" key="1">
    <source>
        <dbReference type="ARBA" id="ARBA00004370"/>
    </source>
</evidence>
<keyword evidence="2 9" id="KW-0813">Transport</keyword>
<name>A0ABY4XBU9_9SPHN</name>
<dbReference type="InterPro" id="IPR038379">
    <property type="entry name" value="SecE_sf"/>
</dbReference>
<dbReference type="PRINTS" id="PR01650">
    <property type="entry name" value="SECETRNLCASE"/>
</dbReference>
<evidence type="ECO:0000256" key="3">
    <source>
        <dbReference type="ARBA" id="ARBA00022475"/>
    </source>
</evidence>
<dbReference type="NCBIfam" id="TIGR00964">
    <property type="entry name" value="secE_bact"/>
    <property type="match status" value="1"/>
</dbReference>